<dbReference type="AlphaFoldDB" id="A0A226ER63"/>
<feature type="compositionally biased region" description="Polar residues" evidence="1">
    <location>
        <begin position="69"/>
        <end position="78"/>
    </location>
</feature>
<feature type="compositionally biased region" description="Low complexity" evidence="1">
    <location>
        <begin position="880"/>
        <end position="894"/>
    </location>
</feature>
<dbReference type="Proteomes" id="UP000198287">
    <property type="component" value="Unassembled WGS sequence"/>
</dbReference>
<comment type="caution">
    <text evidence="2">The sequence shown here is derived from an EMBL/GenBank/DDBJ whole genome shotgun (WGS) entry which is preliminary data.</text>
</comment>
<protein>
    <submittedName>
        <fullName evidence="2">Uncharacterized protein</fullName>
    </submittedName>
</protein>
<feature type="compositionally biased region" description="Low complexity" evidence="1">
    <location>
        <begin position="667"/>
        <end position="684"/>
    </location>
</feature>
<dbReference type="EMBL" id="LNIX01000002">
    <property type="protein sequence ID" value="OXA59637.1"/>
    <property type="molecule type" value="Genomic_DNA"/>
</dbReference>
<proteinExistence type="predicted"/>
<feature type="non-terminal residue" evidence="2">
    <location>
        <position position="1"/>
    </location>
</feature>
<feature type="region of interest" description="Disordered" evidence="1">
    <location>
        <begin position="662"/>
        <end position="758"/>
    </location>
</feature>
<organism evidence="2 3">
    <name type="scientific">Folsomia candida</name>
    <name type="common">Springtail</name>
    <dbReference type="NCBI Taxonomy" id="158441"/>
    <lineage>
        <taxon>Eukaryota</taxon>
        <taxon>Metazoa</taxon>
        <taxon>Ecdysozoa</taxon>
        <taxon>Arthropoda</taxon>
        <taxon>Hexapoda</taxon>
        <taxon>Collembola</taxon>
        <taxon>Entomobryomorpha</taxon>
        <taxon>Isotomoidea</taxon>
        <taxon>Isotomidae</taxon>
        <taxon>Proisotominae</taxon>
        <taxon>Folsomia</taxon>
    </lineage>
</organism>
<feature type="region of interest" description="Disordered" evidence="1">
    <location>
        <begin position="841"/>
        <end position="894"/>
    </location>
</feature>
<evidence type="ECO:0000256" key="1">
    <source>
        <dbReference type="SAM" id="MobiDB-lite"/>
    </source>
</evidence>
<feature type="region of interest" description="Disordered" evidence="1">
    <location>
        <begin position="69"/>
        <end position="109"/>
    </location>
</feature>
<feature type="region of interest" description="Disordered" evidence="1">
    <location>
        <begin position="164"/>
        <end position="369"/>
    </location>
</feature>
<evidence type="ECO:0000313" key="3">
    <source>
        <dbReference type="Proteomes" id="UP000198287"/>
    </source>
</evidence>
<dbReference type="OrthoDB" id="1734063at2759"/>
<feature type="compositionally biased region" description="Low complexity" evidence="1">
    <location>
        <begin position="563"/>
        <end position="578"/>
    </location>
</feature>
<sequence length="915" mass="100930">IIIIDDAGDIDIVSIAVSSSKGRLLPIFISPTSLHGYAINSTYVMSILSWCMMRYHFSDDDANELTAQRSRDYPTQASSEDDEPYPSTSSLGTARTTNGAEEAEDNTGFVEPIDFKNLLQDVDSTSKGLELGANNNNNPLFASESKNSFAGFFGSDNKDPFADFGGGGLAAASSERSTKNPDDRESTGFVDPNVNFRSLFDSSQTASNGFTPQDFLGSQGDGNGARGSQTRAFPSFTYSGRKEDGPPNRFRSNYRQVDSQDDDYSSNNRGRDDDDRDYEDSPRGRPRYSNNSPTPRYSPNTEESSHRPQSTGRGGGVEKTVDYENEDYAGFTEPEPDYDPSTYRGRYKRQSRPRQGRQAKAKRPMTCYVCEDEQGRYAERCSYDSKANPNKNEYFHSSSSSFSDNGNNGRRPSGKQDRHRRNPSINRRRFDVASTTLATVSLPAPKSVDVANEPKKSSEIEEAEPKVVEKRQSGPDRYASNFGSNGPRNNARNNNRNNDFDYNGPAQNGADFGLPRGYIGAREEENDSPQYQPQGGGRGNDYGFDGANDGSNNDDRDFGFGGRDSSSSNNNNNDFNFGPPADFGRESAPSGGGGSDRGFNFDFSIPKEYDPDVQLRNSNRNSNRQGGFDGGSDATSNRGDAPTNFDAEYDDYVKKNFPDAFGPSSASSYPEASTRPSSSSFRPSAGPPLPSYQPRPRGPDRDHSFNQFHQPESSPPRGRGNNHRGNPDKEHTQPSYNFAPPPNFYNDSPQGGFHGDVQDNAQNLNKLVENFSERDRAGCQRVLKGDMSCFVCRDARGMNKEECMYSSNDPKNQRMAYHEVTEYSSDPPASILPLPQNHEIAEQPQTSQAASEISSKTVASPHSTPSNATSLHNKVKSDTKSSTPKSKSVTRVESTVVTRKIHHENNTPFEYDFDY</sequence>
<feature type="compositionally biased region" description="Basic and acidic residues" evidence="1">
    <location>
        <begin position="269"/>
        <end position="283"/>
    </location>
</feature>
<feature type="compositionally biased region" description="Polar residues" evidence="1">
    <location>
        <begin position="200"/>
        <end position="211"/>
    </location>
</feature>
<dbReference type="STRING" id="158441.A0A226ER63"/>
<reference evidence="2 3" key="1">
    <citation type="submission" date="2015-12" db="EMBL/GenBank/DDBJ databases">
        <title>The genome of Folsomia candida.</title>
        <authorList>
            <person name="Faddeeva A."/>
            <person name="Derks M.F."/>
            <person name="Anvar Y."/>
            <person name="Smit S."/>
            <person name="Van Straalen N."/>
            <person name="Roelofs D."/>
        </authorList>
    </citation>
    <scope>NUCLEOTIDE SEQUENCE [LARGE SCALE GENOMIC DNA]</scope>
    <source>
        <strain evidence="2 3">VU population</strain>
        <tissue evidence="2">Whole body</tissue>
    </source>
</reference>
<keyword evidence="3" id="KW-1185">Reference proteome</keyword>
<feature type="compositionally biased region" description="Basic and acidic residues" evidence="1">
    <location>
        <begin position="176"/>
        <end position="186"/>
    </location>
</feature>
<accession>A0A226ER63</accession>
<dbReference type="OMA" id="MAYHEVT"/>
<feature type="compositionally biased region" description="Low complexity" evidence="1">
    <location>
        <begin position="541"/>
        <end position="551"/>
    </location>
</feature>
<feature type="compositionally biased region" description="Polar residues" evidence="1">
    <location>
        <begin position="288"/>
        <end position="311"/>
    </location>
</feature>
<feature type="compositionally biased region" description="Polar residues" evidence="1">
    <location>
        <begin position="86"/>
        <end position="99"/>
    </location>
</feature>
<feature type="compositionally biased region" description="Basic residues" evidence="1">
    <location>
        <begin position="345"/>
        <end position="363"/>
    </location>
</feature>
<feature type="compositionally biased region" description="Low complexity" evidence="1">
    <location>
        <begin position="488"/>
        <end position="497"/>
    </location>
</feature>
<name>A0A226ER63_FOLCA</name>
<evidence type="ECO:0000313" key="2">
    <source>
        <dbReference type="EMBL" id="OXA59637.1"/>
    </source>
</evidence>
<feature type="region of interest" description="Disordered" evidence="1">
    <location>
        <begin position="383"/>
        <end position="646"/>
    </location>
</feature>
<feature type="compositionally biased region" description="Basic and acidic residues" evidence="1">
    <location>
        <begin position="452"/>
        <end position="474"/>
    </location>
</feature>
<feature type="compositionally biased region" description="Polar residues" evidence="1">
    <location>
        <begin position="226"/>
        <end position="238"/>
    </location>
</feature>
<feature type="compositionally biased region" description="Polar residues" evidence="1">
    <location>
        <begin position="843"/>
        <end position="872"/>
    </location>
</feature>
<gene>
    <name evidence="2" type="ORF">Fcan01_05742</name>
</gene>